<dbReference type="EMBL" id="FCNL01000011">
    <property type="protein sequence ID" value="CVI15256.1"/>
    <property type="molecule type" value="Genomic_DNA"/>
</dbReference>
<evidence type="ECO:0000313" key="1">
    <source>
        <dbReference type="EMBL" id="CVI15256.1"/>
    </source>
</evidence>
<sequence length="112" mass="12100">MNASDFGSANHVSRAATAGEGNDDVWLAFVEHLAISNWTGSIAVFLPLGRECLQANSTLGCVPSIERIGTRCSTLNNYLRLQHIQRVEDLCDVTIVPSTADKHSHRSLHVGG</sequence>
<organism evidence="1 2">
    <name type="scientific">Agrobacterium tumefaciens str. B6</name>
    <dbReference type="NCBI Taxonomy" id="1183423"/>
    <lineage>
        <taxon>Bacteria</taxon>
        <taxon>Pseudomonadati</taxon>
        <taxon>Pseudomonadota</taxon>
        <taxon>Alphaproteobacteria</taxon>
        <taxon>Hyphomicrobiales</taxon>
        <taxon>Rhizobiaceae</taxon>
        <taxon>Rhizobium/Agrobacterium group</taxon>
        <taxon>Agrobacterium</taxon>
        <taxon>Agrobacterium tumefaciens complex</taxon>
    </lineage>
</organism>
<proteinExistence type="predicted"/>
<comment type="caution">
    <text evidence="1">The sequence shown here is derived from an EMBL/GenBank/DDBJ whole genome shotgun (WGS) entry which is preliminary data.</text>
</comment>
<gene>
    <name evidence="1" type="ORF">AGR4A_Cc190044</name>
</gene>
<evidence type="ECO:0000313" key="2">
    <source>
        <dbReference type="Proteomes" id="UP000192074"/>
    </source>
</evidence>
<dbReference type="AlphaFoldDB" id="A0A822UX06"/>
<dbReference type="Proteomes" id="UP000192074">
    <property type="component" value="Unassembled WGS sequence"/>
</dbReference>
<name>A0A822UX06_AGRTU</name>
<accession>A0A822UX06</accession>
<reference evidence="1 2" key="1">
    <citation type="submission" date="2016-01" db="EMBL/GenBank/DDBJ databases">
        <authorList>
            <person name="Regsiter A."/>
            <person name="william w."/>
        </authorList>
    </citation>
    <scope>NUCLEOTIDE SEQUENCE [LARGE SCALE GENOMIC DNA]</scope>
    <source>
        <strain evidence="1 2">B6</strain>
    </source>
</reference>
<protein>
    <submittedName>
        <fullName evidence="1">Uncharacterized protein</fullName>
    </submittedName>
</protein>